<dbReference type="SMART" id="SM00382">
    <property type="entry name" value="AAA"/>
    <property type="match status" value="1"/>
</dbReference>
<dbReference type="PANTHER" id="PTHR12172:SF1">
    <property type="entry name" value="P-LOOP CONTAINING NUCLEOSIDE TRIPHOSPHATE HYDROLASES SUPERFAMILY PROTEIN"/>
    <property type="match status" value="1"/>
</dbReference>
<proteinExistence type="inferred from homology"/>
<feature type="region of interest" description="Disordered" evidence="8">
    <location>
        <begin position="1"/>
        <end position="111"/>
    </location>
</feature>
<dbReference type="GO" id="GO:0005634">
    <property type="term" value="C:nucleus"/>
    <property type="evidence" value="ECO:0007669"/>
    <property type="project" value="UniProtKB-SubCell"/>
</dbReference>
<evidence type="ECO:0000313" key="10">
    <source>
        <dbReference type="Proteomes" id="UP001515500"/>
    </source>
</evidence>
<evidence type="ECO:0000256" key="1">
    <source>
        <dbReference type="ARBA" id="ARBA00004123"/>
    </source>
</evidence>
<sequence length="1184" mass="131750">MDESCGEATIAGSANPNPPSEVNRKRRSIQTKLPWVNQARGGGDVSDGENKRKTRRKRESLPQGSKKSLAACNEASKANKGSGRSCVLNKRSPEIKQKQEEDAETLKVRSSRRCEATESKYKGLNDNQKTNAAFKDSISSGLESKELSLSSPTGVEFNATVNLDGRLHLQQPDFNLQLEGNIAVKESIELSTGKQMHQFFTCWEETKRVAKSISASNRENYYYSAHDEDVFLGSPIHIFDKVEDESIGLHWQNWVFKNKTPDSDGSYDPKHASSVFESSVKPLELDTACHSQRHPNQMLAKPNLITSVVASSSLPEHEQVGQLVTDNGGNSSNSTSSIYLPFRCSNSLVDMETEKDCMLVKERLDSYNLRRGNFPESSLWTDKYQPENTLELCGNIKSVRILGEWLKSWDEGPRSNRSFNSSVKDGHHSSYDIESYMDDTDDEAVRKNVLLLTGPIGSGKSAAIHACTKEQGFEVIEVNTSDVRSGALMKQKFGDSIEASAITPSLCLKDNPIGERKKIIPALSSGIIDIDDTDDSFSQRTSENCQQGKIATGGTQKLVEKKNTNSWKVKGSIQVFEDVDVVFCEDMGFISAVLQLAEKTKKPIILTSNDKNPILPHLDPLIVDFTVPLYEDLLSHAQMVCAVEGIHMSSELLERLISYCRGDIRKMLMFLQFWCQGTRCQIDDSKRCTYNPLPFDVSAAHLIMPRVIPWDFPCDLSEKIEEEISGSISLFENLCLEDAKEHILCTIEMIDSSKIGNYNRNRNSKKSILKQKCSFPEFTDFSVDADRLEDFLDASDTPEELAQQRVKRRRCIILSSQSDDDPSTDEVLPRENITVNHNSLILHDMRMPINIDVKEVHNQARPSSSMVCESKMEDTICDTSGLQDVSCVPESSFACAIDANKEVDSLSVPDYASQTSVNLSDCPLVPVHSRADIDYMNDSVSESNKLSEDNIGYNCEVYLESVYGDEDVVMSHEHEEPQALSRSVVMDESGHVGSNMLAPIKSSTPVQQKWQKLKSCREDLKSCLNSNHKDAYSIIKLSSQLTDLISQTDVMINGCNAVFSDILDRSIMLSDGSDDFSRDDRQFEMGSTYAQHGFCFYANKCAATGSSFGSQTTLDLAHEMLASSTNVMALGKLLTTPNLSWKGTLVMETMKIGSEGRELESELFNAILPKVPTRVSVIKRACIP</sequence>
<dbReference type="InterPro" id="IPR027417">
    <property type="entry name" value="P-loop_NTPase"/>
</dbReference>
<evidence type="ECO:0000256" key="8">
    <source>
        <dbReference type="SAM" id="MobiDB-lite"/>
    </source>
</evidence>
<keyword evidence="3" id="KW-0547">Nucleotide-binding</keyword>
<feature type="compositionally biased region" description="Basic and acidic residues" evidence="8">
    <location>
        <begin position="91"/>
        <end position="111"/>
    </location>
</feature>
<reference evidence="11" key="1">
    <citation type="submission" date="2025-08" db="UniProtKB">
        <authorList>
            <consortium name="RefSeq"/>
        </authorList>
    </citation>
    <scope>IDENTIFICATION</scope>
</reference>
<feature type="domain" description="AAA+ ATPase" evidence="9">
    <location>
        <begin position="446"/>
        <end position="628"/>
    </location>
</feature>
<comment type="similarity">
    <text evidence="2">Belongs to the rad17/RAD24 family.</text>
</comment>
<dbReference type="InterPro" id="IPR003593">
    <property type="entry name" value="AAA+_ATPase"/>
</dbReference>
<name>A0AB40AH60_DIOCR</name>
<organism evidence="10 11">
    <name type="scientific">Dioscorea cayennensis subsp. rotundata</name>
    <name type="common">White Guinea yam</name>
    <name type="synonym">Dioscorea rotundata</name>
    <dbReference type="NCBI Taxonomy" id="55577"/>
    <lineage>
        <taxon>Eukaryota</taxon>
        <taxon>Viridiplantae</taxon>
        <taxon>Streptophyta</taxon>
        <taxon>Embryophyta</taxon>
        <taxon>Tracheophyta</taxon>
        <taxon>Spermatophyta</taxon>
        <taxon>Magnoliopsida</taxon>
        <taxon>Liliopsida</taxon>
        <taxon>Dioscoreales</taxon>
        <taxon>Dioscoreaceae</taxon>
        <taxon>Dioscorea</taxon>
    </lineage>
</organism>
<evidence type="ECO:0000256" key="2">
    <source>
        <dbReference type="ARBA" id="ARBA00006168"/>
    </source>
</evidence>
<dbReference type="Proteomes" id="UP001515500">
    <property type="component" value="Chromosome 19"/>
</dbReference>
<accession>A0AB40AH60</accession>
<keyword evidence="6" id="KW-0539">Nucleus</keyword>
<dbReference type="InterPro" id="IPR003959">
    <property type="entry name" value="ATPase_AAA_core"/>
</dbReference>
<dbReference type="Gene3D" id="3.40.50.300">
    <property type="entry name" value="P-loop containing nucleotide triphosphate hydrolases"/>
    <property type="match status" value="1"/>
</dbReference>
<gene>
    <name evidence="11" type="primary">LOC120249661</name>
</gene>
<dbReference type="RefSeq" id="XP_039114178.1">
    <property type="nucleotide sequence ID" value="XM_039258244.1"/>
</dbReference>
<evidence type="ECO:0000256" key="7">
    <source>
        <dbReference type="ARBA" id="ARBA00023306"/>
    </source>
</evidence>
<dbReference type="AlphaFoldDB" id="A0AB40AH60"/>
<evidence type="ECO:0000259" key="9">
    <source>
        <dbReference type="SMART" id="SM00382"/>
    </source>
</evidence>
<evidence type="ECO:0000313" key="11">
    <source>
        <dbReference type="RefSeq" id="XP_039114178.1"/>
    </source>
</evidence>
<dbReference type="GO" id="GO:0033314">
    <property type="term" value="P:mitotic DNA replication checkpoint signaling"/>
    <property type="evidence" value="ECO:0007669"/>
    <property type="project" value="TreeGrafter"/>
</dbReference>
<dbReference type="Gene3D" id="1.10.8.60">
    <property type="match status" value="1"/>
</dbReference>
<dbReference type="GO" id="GO:0005524">
    <property type="term" value="F:ATP binding"/>
    <property type="evidence" value="ECO:0007669"/>
    <property type="project" value="UniProtKB-KW"/>
</dbReference>
<dbReference type="GeneID" id="120249661"/>
<keyword evidence="10" id="KW-1185">Reference proteome</keyword>
<protein>
    <submittedName>
        <fullName evidence="11">Uncharacterized protein LOC120249661 isoform X1</fullName>
    </submittedName>
</protein>
<dbReference type="GO" id="GO:0003682">
    <property type="term" value="F:chromatin binding"/>
    <property type="evidence" value="ECO:0007669"/>
    <property type="project" value="TreeGrafter"/>
</dbReference>
<evidence type="ECO:0000256" key="3">
    <source>
        <dbReference type="ARBA" id="ARBA00022741"/>
    </source>
</evidence>
<keyword evidence="4" id="KW-0227">DNA damage</keyword>
<dbReference type="GO" id="GO:0016887">
    <property type="term" value="F:ATP hydrolysis activity"/>
    <property type="evidence" value="ECO:0007669"/>
    <property type="project" value="InterPro"/>
</dbReference>
<dbReference type="GO" id="GO:0003689">
    <property type="term" value="F:DNA clamp loader activity"/>
    <property type="evidence" value="ECO:0007669"/>
    <property type="project" value="TreeGrafter"/>
</dbReference>
<evidence type="ECO:0000256" key="4">
    <source>
        <dbReference type="ARBA" id="ARBA00022763"/>
    </source>
</evidence>
<comment type="subcellular location">
    <subcellularLocation>
        <location evidence="1">Nucleus</location>
    </subcellularLocation>
</comment>
<keyword evidence="7" id="KW-0131">Cell cycle</keyword>
<dbReference type="GO" id="GO:0000077">
    <property type="term" value="P:DNA damage checkpoint signaling"/>
    <property type="evidence" value="ECO:0007669"/>
    <property type="project" value="TreeGrafter"/>
</dbReference>
<evidence type="ECO:0000256" key="6">
    <source>
        <dbReference type="ARBA" id="ARBA00023242"/>
    </source>
</evidence>
<dbReference type="SUPFAM" id="SSF52540">
    <property type="entry name" value="P-loop containing nucleoside triphosphate hydrolases"/>
    <property type="match status" value="1"/>
</dbReference>
<dbReference type="Pfam" id="PF00004">
    <property type="entry name" value="AAA"/>
    <property type="match status" value="1"/>
</dbReference>
<keyword evidence="5" id="KW-0067">ATP-binding</keyword>
<evidence type="ECO:0000256" key="5">
    <source>
        <dbReference type="ARBA" id="ARBA00022840"/>
    </source>
</evidence>
<dbReference type="GO" id="GO:0006281">
    <property type="term" value="P:DNA repair"/>
    <property type="evidence" value="ECO:0007669"/>
    <property type="project" value="InterPro"/>
</dbReference>
<dbReference type="InterPro" id="IPR004582">
    <property type="entry name" value="Checkpoint_prot_Rad17_Rad24"/>
</dbReference>
<dbReference type="PANTHER" id="PTHR12172">
    <property type="entry name" value="CELL CYCLE CHECKPOINT PROTEIN RAD17"/>
    <property type="match status" value="1"/>
</dbReference>